<accession>A0AAN9Y7W3</accession>
<dbReference type="GO" id="GO:0003676">
    <property type="term" value="F:nucleic acid binding"/>
    <property type="evidence" value="ECO:0007669"/>
    <property type="project" value="UniProtKB-UniRule"/>
</dbReference>
<evidence type="ECO:0000259" key="3">
    <source>
        <dbReference type="PROSITE" id="PS51061"/>
    </source>
</evidence>
<dbReference type="Pfam" id="PF01424">
    <property type="entry name" value="R3H"/>
    <property type="match status" value="1"/>
</dbReference>
<keyword evidence="5" id="KW-1185">Reference proteome</keyword>
<protein>
    <recommendedName>
        <fullName evidence="3">R3H domain-containing protein</fullName>
    </recommendedName>
</protein>
<gene>
    <name evidence="4" type="ORF">V9T40_008241</name>
</gene>
<dbReference type="InterPro" id="IPR001374">
    <property type="entry name" value="R3H_dom"/>
</dbReference>
<feature type="compositionally biased region" description="Basic residues" evidence="2">
    <location>
        <begin position="211"/>
        <end position="220"/>
    </location>
</feature>
<dbReference type="PANTHER" id="PTHR13498">
    <property type="entry name" value="SPERM ASSOCIATED ANTIGEN 7"/>
    <property type="match status" value="1"/>
</dbReference>
<dbReference type="PROSITE" id="PS51061">
    <property type="entry name" value="R3H"/>
    <property type="match status" value="1"/>
</dbReference>
<feature type="coiled-coil region" evidence="1">
    <location>
        <begin position="128"/>
        <end position="155"/>
    </location>
</feature>
<dbReference type="Proteomes" id="UP001367676">
    <property type="component" value="Unassembled WGS sequence"/>
</dbReference>
<evidence type="ECO:0000256" key="1">
    <source>
        <dbReference type="SAM" id="Coils"/>
    </source>
</evidence>
<dbReference type="Gene3D" id="3.30.1370.50">
    <property type="entry name" value="R3H-like domain"/>
    <property type="match status" value="1"/>
</dbReference>
<dbReference type="EMBL" id="JBBCAQ010000010">
    <property type="protein sequence ID" value="KAK7600800.1"/>
    <property type="molecule type" value="Genomic_DNA"/>
</dbReference>
<organism evidence="4 5">
    <name type="scientific">Parthenolecanium corni</name>
    <dbReference type="NCBI Taxonomy" id="536013"/>
    <lineage>
        <taxon>Eukaryota</taxon>
        <taxon>Metazoa</taxon>
        <taxon>Ecdysozoa</taxon>
        <taxon>Arthropoda</taxon>
        <taxon>Hexapoda</taxon>
        <taxon>Insecta</taxon>
        <taxon>Pterygota</taxon>
        <taxon>Neoptera</taxon>
        <taxon>Paraneoptera</taxon>
        <taxon>Hemiptera</taxon>
        <taxon>Sternorrhyncha</taxon>
        <taxon>Coccoidea</taxon>
        <taxon>Coccidae</taxon>
        <taxon>Parthenolecanium</taxon>
    </lineage>
</organism>
<keyword evidence="1" id="KW-0175">Coiled coil</keyword>
<name>A0AAN9Y7W3_9HEMI</name>
<dbReference type="PANTHER" id="PTHR13498:SF3">
    <property type="entry name" value="SPERM-ASSOCIATED ANTIGEN 7"/>
    <property type="match status" value="1"/>
</dbReference>
<comment type="caution">
    <text evidence="4">The sequence shown here is derived from an EMBL/GenBank/DDBJ whole genome shotgun (WGS) entry which is preliminary data.</text>
</comment>
<proteinExistence type="predicted"/>
<evidence type="ECO:0000313" key="4">
    <source>
        <dbReference type="EMBL" id="KAK7600800.1"/>
    </source>
</evidence>
<evidence type="ECO:0000313" key="5">
    <source>
        <dbReference type="Proteomes" id="UP001367676"/>
    </source>
</evidence>
<dbReference type="InterPro" id="IPR017330">
    <property type="entry name" value="SPAG7"/>
</dbReference>
<dbReference type="AlphaFoldDB" id="A0AAN9Y7W3"/>
<dbReference type="SUPFAM" id="SSF82708">
    <property type="entry name" value="R3H domain"/>
    <property type="match status" value="1"/>
</dbReference>
<feature type="region of interest" description="Disordered" evidence="2">
    <location>
        <begin position="181"/>
        <end position="220"/>
    </location>
</feature>
<sequence>MDLLGSILNSMEKPPSINVKERERIKKAKEARLLHQNKEKEKLKAFRLDIEKEINKFEADEKQTKLLLPSCDRILRTIIHEVAQDADMVSYSIGEEEVDRHVVVYKKDHVPSDDVLNALRRGEELSEEKAKQLAAKRKEEQLDDQKNNKKKQEEFIPVSNYQTKYQHLIGLETAKEAARKTETNKQYGFVPSENKKDSRSIEQTLADIQSKKRMKKSEEN</sequence>
<feature type="domain" description="R3H" evidence="3">
    <location>
        <begin position="44"/>
        <end position="108"/>
    </location>
</feature>
<evidence type="ECO:0000256" key="2">
    <source>
        <dbReference type="SAM" id="MobiDB-lite"/>
    </source>
</evidence>
<reference evidence="4 5" key="1">
    <citation type="submission" date="2024-03" db="EMBL/GenBank/DDBJ databases">
        <title>Adaptation during the transition from Ophiocordyceps entomopathogen to insect associate is accompanied by gene loss and intensified selection.</title>
        <authorList>
            <person name="Ward C.M."/>
            <person name="Onetto C.A."/>
            <person name="Borneman A.R."/>
        </authorList>
    </citation>
    <scope>NUCLEOTIDE SEQUENCE [LARGE SCALE GENOMIC DNA]</scope>
    <source>
        <strain evidence="4">AWRI1</strain>
        <tissue evidence="4">Single Adult Female</tissue>
    </source>
</reference>
<dbReference type="SMART" id="SM00393">
    <property type="entry name" value="R3H"/>
    <property type="match status" value="1"/>
</dbReference>
<dbReference type="InterPro" id="IPR036867">
    <property type="entry name" value="R3H_dom_sf"/>
</dbReference>